<sequence>MQAEHLLKLSYEPPSKLGQRLVEAVHVEHVTLAIDLIKHPFVDVNFIGTVSLKAKKTEILLHDNCKTEVKVEYDDYKTEVSALFLAANNGNINLVKELLSFGADVNKRMFRGYATTAAVREGHIRVLETLLCVAGISQAAYEEALMEAAYLGEARAVELLMVANSIRPRVAINALVVASFRGFSDFVDSLIKFGVDANATSRVLLQSSKPSLHANVDCNALVAAIVGRQTSVVYKLLQAGVRTDIRVRLGAWSWDIETGEEFRVGAGLAEPYSVTWCAIEFFEVSGEILRMLLKNLSPNVPHFGRRIFHHAILCGNSRAVQLLLNNDVDVEKSIETTKGMDFRPIHLAARLGLVASPSILRHLIEAGCNLNSETMHGETALMISAKYKHNDCLEILASAGADFGLINKAGKCARLIAASSQWSIGFQQAVLKVIHEGKIIHSSSSSVFSPLRFTTQANDIKALEILIKQPSIDLDEQDENGFSALMIAASTANVETFRILLYAGANVNLQNKFGETAISLSKLNQKNLAFEKVMLEYAQSGYSALHGAIRNGNYNLALKIINGGCDVNAFDHQGYTPLMLAARGGHGRICELLISSGAILDIQNERKETALSLAMKREAGNDAESVIHDELARRLVIGGEKVKKHTKEGKGSPHKKVLKMVDDAGLLSWGRSRKRNVICRGAEIGPSHYFLMNRIKKFDIDDPGIFRVVTTKNREFHFACEGGTEMAKLWVRGIKLVTREAISNKKI</sequence>
<evidence type="ECO:0000313" key="4">
    <source>
        <dbReference type="EMBL" id="GAA0185038.1"/>
    </source>
</evidence>
<gene>
    <name evidence="4" type="ORF">LIER_32326</name>
</gene>
<dbReference type="AlphaFoldDB" id="A0AAV3RTI6"/>
<evidence type="ECO:0000313" key="5">
    <source>
        <dbReference type="Proteomes" id="UP001454036"/>
    </source>
</evidence>
<dbReference type="Gene3D" id="1.25.40.20">
    <property type="entry name" value="Ankyrin repeat-containing domain"/>
    <property type="match status" value="4"/>
</dbReference>
<dbReference type="Pfam" id="PF12796">
    <property type="entry name" value="Ank_2"/>
    <property type="match status" value="4"/>
</dbReference>
<evidence type="ECO:0000256" key="2">
    <source>
        <dbReference type="ARBA" id="ARBA00023043"/>
    </source>
</evidence>
<organism evidence="4 5">
    <name type="scientific">Lithospermum erythrorhizon</name>
    <name type="common">Purple gromwell</name>
    <name type="synonym">Lithospermum officinale var. erythrorhizon</name>
    <dbReference type="NCBI Taxonomy" id="34254"/>
    <lineage>
        <taxon>Eukaryota</taxon>
        <taxon>Viridiplantae</taxon>
        <taxon>Streptophyta</taxon>
        <taxon>Embryophyta</taxon>
        <taxon>Tracheophyta</taxon>
        <taxon>Spermatophyta</taxon>
        <taxon>Magnoliopsida</taxon>
        <taxon>eudicotyledons</taxon>
        <taxon>Gunneridae</taxon>
        <taxon>Pentapetalae</taxon>
        <taxon>asterids</taxon>
        <taxon>lamiids</taxon>
        <taxon>Boraginales</taxon>
        <taxon>Boraginaceae</taxon>
        <taxon>Boraginoideae</taxon>
        <taxon>Lithospermeae</taxon>
        <taxon>Lithospermum</taxon>
    </lineage>
</organism>
<keyword evidence="1" id="KW-0677">Repeat</keyword>
<dbReference type="InterPro" id="IPR002110">
    <property type="entry name" value="Ankyrin_rpt"/>
</dbReference>
<dbReference type="InterPro" id="IPR051165">
    <property type="entry name" value="Multifunctional_ANK_Repeat"/>
</dbReference>
<feature type="repeat" description="ANK" evidence="3">
    <location>
        <begin position="340"/>
        <end position="375"/>
    </location>
</feature>
<feature type="repeat" description="ANK" evidence="3">
    <location>
        <begin position="376"/>
        <end position="408"/>
    </location>
</feature>
<dbReference type="EMBL" id="BAABME010012368">
    <property type="protein sequence ID" value="GAA0185038.1"/>
    <property type="molecule type" value="Genomic_DNA"/>
</dbReference>
<dbReference type="Proteomes" id="UP001454036">
    <property type="component" value="Unassembled WGS sequence"/>
</dbReference>
<dbReference type="PROSITE" id="PS50088">
    <property type="entry name" value="ANK_REPEAT"/>
    <property type="match status" value="6"/>
</dbReference>
<feature type="repeat" description="ANK" evidence="3">
    <location>
        <begin position="540"/>
        <end position="572"/>
    </location>
</feature>
<dbReference type="PANTHER" id="PTHR24123:SF95">
    <property type="entry name" value="ANKYRIN-2-LIKE"/>
    <property type="match status" value="1"/>
</dbReference>
<feature type="repeat" description="ANK" evidence="3">
    <location>
        <begin position="573"/>
        <end position="605"/>
    </location>
</feature>
<dbReference type="PROSITE" id="PS50297">
    <property type="entry name" value="ANK_REP_REGION"/>
    <property type="match status" value="4"/>
</dbReference>
<accession>A0AAV3RTI6</accession>
<evidence type="ECO:0000256" key="1">
    <source>
        <dbReference type="ARBA" id="ARBA00022737"/>
    </source>
</evidence>
<dbReference type="SUPFAM" id="SSF48403">
    <property type="entry name" value="Ankyrin repeat"/>
    <property type="match status" value="3"/>
</dbReference>
<reference evidence="4 5" key="1">
    <citation type="submission" date="2024-01" db="EMBL/GenBank/DDBJ databases">
        <title>The complete chloroplast genome sequence of Lithospermum erythrorhizon: insights into the phylogenetic relationship among Boraginaceae species and the maternal lineages of purple gromwells.</title>
        <authorList>
            <person name="Okada T."/>
            <person name="Watanabe K."/>
        </authorList>
    </citation>
    <scope>NUCLEOTIDE SEQUENCE [LARGE SCALE GENOMIC DNA]</scope>
</reference>
<dbReference type="InterPro" id="IPR036770">
    <property type="entry name" value="Ankyrin_rpt-contain_sf"/>
</dbReference>
<dbReference type="SMART" id="SM00248">
    <property type="entry name" value="ANK"/>
    <property type="match status" value="11"/>
</dbReference>
<proteinExistence type="predicted"/>
<feature type="repeat" description="ANK" evidence="3">
    <location>
        <begin position="78"/>
        <end position="110"/>
    </location>
</feature>
<comment type="caution">
    <text evidence="4">The sequence shown here is derived from an EMBL/GenBank/DDBJ whole genome shotgun (WGS) entry which is preliminary data.</text>
</comment>
<protein>
    <submittedName>
        <fullName evidence="4">Scaffold/adaptor protein</fullName>
    </submittedName>
</protein>
<dbReference type="PANTHER" id="PTHR24123">
    <property type="entry name" value="ANKYRIN REPEAT-CONTAINING"/>
    <property type="match status" value="1"/>
</dbReference>
<keyword evidence="5" id="KW-1185">Reference proteome</keyword>
<evidence type="ECO:0000256" key="3">
    <source>
        <dbReference type="PROSITE-ProRule" id="PRU00023"/>
    </source>
</evidence>
<keyword evidence="2 3" id="KW-0040">ANK repeat</keyword>
<name>A0AAV3RTI6_LITER</name>
<feature type="repeat" description="ANK" evidence="3">
    <location>
        <begin position="480"/>
        <end position="512"/>
    </location>
</feature>